<organism evidence="1 2">
    <name type="scientific">Natronorubrum bangense</name>
    <dbReference type="NCBI Taxonomy" id="61858"/>
    <lineage>
        <taxon>Archaea</taxon>
        <taxon>Methanobacteriati</taxon>
        <taxon>Methanobacteriota</taxon>
        <taxon>Stenosarchaea group</taxon>
        <taxon>Halobacteria</taxon>
        <taxon>Halobacteriales</taxon>
        <taxon>Natrialbaceae</taxon>
        <taxon>Natronorubrum</taxon>
    </lineage>
</organism>
<dbReference type="Proteomes" id="UP000296822">
    <property type="component" value="Chromosome"/>
</dbReference>
<reference evidence="1 2" key="1">
    <citation type="journal article" date="2019" name="Nat. Commun.">
        <title>A new type of DNA phosphorothioation-based antiviral system in archaea.</title>
        <authorList>
            <person name="Xiong L."/>
            <person name="Liu S."/>
            <person name="Chen S."/>
            <person name="Xiao Y."/>
            <person name="Zhu B."/>
            <person name="Gao Y."/>
            <person name="Zhang Y."/>
            <person name="Chen B."/>
            <person name="Luo J."/>
            <person name="Deng Z."/>
            <person name="Chen X."/>
            <person name="Wang L."/>
            <person name="Chen S."/>
        </authorList>
    </citation>
    <scope>NUCLEOTIDE SEQUENCE [LARGE SCALE GENOMIC DNA]</scope>
    <source>
        <strain evidence="1 2">JCM 10635</strain>
    </source>
</reference>
<evidence type="ECO:0000313" key="1">
    <source>
        <dbReference type="EMBL" id="QCC55486.1"/>
    </source>
</evidence>
<protein>
    <submittedName>
        <fullName evidence="1">Uncharacterized protein</fullName>
    </submittedName>
</protein>
<accession>A0A4D6HQJ2</accession>
<evidence type="ECO:0000313" key="2">
    <source>
        <dbReference type="Proteomes" id="UP000296822"/>
    </source>
</evidence>
<gene>
    <name evidence="1" type="ORF">DV706_14025</name>
</gene>
<dbReference type="AlphaFoldDB" id="A0A4D6HQJ2"/>
<dbReference type="KEGG" id="nbg:DV706_14025"/>
<sequence length="67" mass="7977">MNWEEAHDILARLPNRSVNWVETEGAWMVIHFDHPDTGTPLQFAIQLEDQGRRVLIDEETHEELYEF</sequence>
<dbReference type="EMBL" id="CP031305">
    <property type="protein sequence ID" value="QCC55486.1"/>
    <property type="molecule type" value="Genomic_DNA"/>
</dbReference>
<name>A0A4D6HQJ2_9EURY</name>
<proteinExistence type="predicted"/>